<accession>A0A1R4JA22</accession>
<evidence type="ECO:0000313" key="2">
    <source>
        <dbReference type="Proteomes" id="UP000188342"/>
    </source>
</evidence>
<dbReference type="EMBL" id="FUKQ01000024">
    <property type="protein sequence ID" value="SJN28784.1"/>
    <property type="molecule type" value="Genomic_DNA"/>
</dbReference>
<organism evidence="1 2">
    <name type="scientific">Luteococcus japonicus LSP_Lj1</name>
    <dbReference type="NCBI Taxonomy" id="1255658"/>
    <lineage>
        <taxon>Bacteria</taxon>
        <taxon>Bacillati</taxon>
        <taxon>Actinomycetota</taxon>
        <taxon>Actinomycetes</taxon>
        <taxon>Propionibacteriales</taxon>
        <taxon>Propionibacteriaceae</taxon>
        <taxon>Luteococcus</taxon>
    </lineage>
</organism>
<reference evidence="1 2" key="1">
    <citation type="submission" date="2017-02" db="EMBL/GenBank/DDBJ databases">
        <authorList>
            <person name="Peterson S.W."/>
        </authorList>
    </citation>
    <scope>NUCLEOTIDE SEQUENCE [LARGE SCALE GENOMIC DNA]</scope>
    <source>
        <strain evidence="1 2">LSP_Lj1</strain>
    </source>
</reference>
<name>A0A1R4JA22_9ACTN</name>
<gene>
    <name evidence="1" type="ORF">FM114_06350</name>
</gene>
<dbReference type="STRING" id="1255658.FM114_06350"/>
<dbReference type="Proteomes" id="UP000188342">
    <property type="component" value="Unassembled WGS sequence"/>
</dbReference>
<keyword evidence="2" id="KW-1185">Reference proteome</keyword>
<sequence>MQAAKEAGLKIEGHTQPRKRSHAYGIYLGELLVTLDAGDSPVRVKIGEVMKRVPHELTAEEQAKKRRNEYFWAPTYDHVGTGVSCFRVYTDKPTGGGTRYAETKSRTLASFVPVIIQAVQRASEAKREREERQRRWQEQRRLEEIARQDLARNRAHYEKWEGSLSMQVDAWKRADEARAFLEALELQHDEPEVRAFVTWARENLAILDPSQTLALPGGDVPKLSHLERRNLGRPRPETWARW</sequence>
<dbReference type="AlphaFoldDB" id="A0A1R4JA22"/>
<proteinExistence type="predicted"/>
<protein>
    <submittedName>
        <fullName evidence="1">Uncharacterized protein</fullName>
    </submittedName>
</protein>
<evidence type="ECO:0000313" key="1">
    <source>
        <dbReference type="EMBL" id="SJN28784.1"/>
    </source>
</evidence>